<evidence type="ECO:0000256" key="1">
    <source>
        <dbReference type="ARBA" id="ARBA00001970"/>
    </source>
</evidence>
<comment type="caution">
    <text evidence="15">The sequence shown here is derived from an EMBL/GenBank/DDBJ whole genome shotgun (WGS) entry which is preliminary data.</text>
</comment>
<dbReference type="InterPro" id="IPR016174">
    <property type="entry name" value="Di-haem_cyt_TM"/>
</dbReference>
<dbReference type="InterPro" id="IPR052168">
    <property type="entry name" value="Cytochrome_b561_oxidase"/>
</dbReference>
<gene>
    <name evidence="15" type="ORF">DY251_08010</name>
</gene>
<feature type="transmembrane region" description="Helical" evidence="13">
    <location>
        <begin position="12"/>
        <end position="28"/>
    </location>
</feature>
<dbReference type="Pfam" id="PF01292">
    <property type="entry name" value="Ni_hydr_CYTB"/>
    <property type="match status" value="1"/>
</dbReference>
<keyword evidence="11 13" id="KW-0472">Membrane</keyword>
<dbReference type="GO" id="GO:0020037">
    <property type="term" value="F:heme binding"/>
    <property type="evidence" value="ECO:0007669"/>
    <property type="project" value="TreeGrafter"/>
</dbReference>
<keyword evidence="9 13" id="KW-1133">Transmembrane helix</keyword>
<keyword evidence="10" id="KW-0408">Iron</keyword>
<evidence type="ECO:0000256" key="13">
    <source>
        <dbReference type="SAM" id="Phobius"/>
    </source>
</evidence>
<keyword evidence="16" id="KW-1185">Reference proteome</keyword>
<keyword evidence="8" id="KW-0249">Electron transport</keyword>
<dbReference type="SUPFAM" id="SSF81342">
    <property type="entry name" value="Transmembrane di-heme cytochromes"/>
    <property type="match status" value="1"/>
</dbReference>
<dbReference type="AlphaFoldDB" id="A0A371XG39"/>
<evidence type="ECO:0000256" key="6">
    <source>
        <dbReference type="ARBA" id="ARBA00022692"/>
    </source>
</evidence>
<dbReference type="GO" id="GO:0022904">
    <property type="term" value="P:respiratory electron transport chain"/>
    <property type="evidence" value="ECO:0007669"/>
    <property type="project" value="InterPro"/>
</dbReference>
<evidence type="ECO:0000256" key="2">
    <source>
        <dbReference type="ARBA" id="ARBA00004651"/>
    </source>
</evidence>
<keyword evidence="6 13" id="KW-0812">Transmembrane</keyword>
<dbReference type="PANTHER" id="PTHR30529:SF3">
    <property type="entry name" value="CYTOCHROME B561 HOMOLOG 1"/>
    <property type="match status" value="1"/>
</dbReference>
<evidence type="ECO:0000256" key="9">
    <source>
        <dbReference type="ARBA" id="ARBA00022989"/>
    </source>
</evidence>
<evidence type="ECO:0000313" key="15">
    <source>
        <dbReference type="EMBL" id="RFC68205.1"/>
    </source>
</evidence>
<comment type="cofactor">
    <cofactor evidence="1">
        <name>heme b</name>
        <dbReference type="ChEBI" id="CHEBI:60344"/>
    </cofactor>
</comment>
<dbReference type="EMBL" id="QURN01000005">
    <property type="protein sequence ID" value="RFC68205.1"/>
    <property type="molecule type" value="Genomic_DNA"/>
</dbReference>
<dbReference type="GO" id="GO:0009055">
    <property type="term" value="F:electron transfer activity"/>
    <property type="evidence" value="ECO:0007669"/>
    <property type="project" value="InterPro"/>
</dbReference>
<keyword evidence="4" id="KW-1003">Cell membrane</keyword>
<evidence type="ECO:0000256" key="3">
    <source>
        <dbReference type="ARBA" id="ARBA00022448"/>
    </source>
</evidence>
<keyword evidence="7" id="KW-0479">Metal-binding</keyword>
<evidence type="ECO:0000256" key="4">
    <source>
        <dbReference type="ARBA" id="ARBA00022475"/>
    </source>
</evidence>
<dbReference type="RefSeq" id="WP_116623348.1">
    <property type="nucleotide sequence ID" value="NZ_QURN01000005.1"/>
</dbReference>
<evidence type="ECO:0000313" key="16">
    <source>
        <dbReference type="Proteomes" id="UP000262379"/>
    </source>
</evidence>
<feature type="transmembrane region" description="Helical" evidence="13">
    <location>
        <begin position="48"/>
        <end position="69"/>
    </location>
</feature>
<dbReference type="GO" id="GO:0005886">
    <property type="term" value="C:plasma membrane"/>
    <property type="evidence" value="ECO:0007669"/>
    <property type="project" value="UniProtKB-SubCell"/>
</dbReference>
<accession>A0A371XG39</accession>
<evidence type="ECO:0000256" key="12">
    <source>
        <dbReference type="ARBA" id="ARBA00037975"/>
    </source>
</evidence>
<keyword evidence="3" id="KW-0813">Transport</keyword>
<evidence type="ECO:0000256" key="8">
    <source>
        <dbReference type="ARBA" id="ARBA00022982"/>
    </source>
</evidence>
<feature type="transmembrane region" description="Helical" evidence="13">
    <location>
        <begin position="128"/>
        <end position="151"/>
    </location>
</feature>
<dbReference type="Proteomes" id="UP000262379">
    <property type="component" value="Unassembled WGS sequence"/>
</dbReference>
<dbReference type="PANTHER" id="PTHR30529">
    <property type="entry name" value="CYTOCHROME B561"/>
    <property type="match status" value="1"/>
</dbReference>
<evidence type="ECO:0000256" key="5">
    <source>
        <dbReference type="ARBA" id="ARBA00022617"/>
    </source>
</evidence>
<comment type="subcellular location">
    <subcellularLocation>
        <location evidence="2">Cell membrane</location>
        <topology evidence="2">Multi-pass membrane protein</topology>
    </subcellularLocation>
</comment>
<feature type="domain" description="Cytochrome b561 bacterial/Ni-hydrogenase" evidence="14">
    <location>
        <begin position="7"/>
        <end position="161"/>
    </location>
</feature>
<feature type="transmembrane region" description="Helical" evidence="13">
    <location>
        <begin position="99"/>
        <end position="122"/>
    </location>
</feature>
<sequence>MKTSTGYSGFQIALHWTIAALIAFQFLASDGIGQAWRAFRRDGVVGDAFSPLALAHIVAGVAVLLLMAVRIWLRLKYGAPPADPTEPVALQWLAKLAHIALYLLLIVLPISGLAGWVFGASASIQVHLIAKTILLPLIGLHVLGALAHHFVWKTKVLRRMMVPAA</sequence>
<dbReference type="InterPro" id="IPR011577">
    <property type="entry name" value="Cyt_b561_bac/Ni-Hgenase"/>
</dbReference>
<evidence type="ECO:0000259" key="14">
    <source>
        <dbReference type="Pfam" id="PF01292"/>
    </source>
</evidence>
<protein>
    <submittedName>
        <fullName evidence="15">Cytochrome b</fullName>
    </submittedName>
</protein>
<reference evidence="16" key="1">
    <citation type="submission" date="2018-08" db="EMBL/GenBank/DDBJ databases">
        <authorList>
            <person name="Im W.T."/>
        </authorList>
    </citation>
    <scope>NUCLEOTIDE SEQUENCE [LARGE SCALE GENOMIC DNA]</scope>
    <source>
        <strain evidence="16">LA-28</strain>
    </source>
</reference>
<evidence type="ECO:0000256" key="11">
    <source>
        <dbReference type="ARBA" id="ARBA00023136"/>
    </source>
</evidence>
<name>A0A371XG39_9HYPH</name>
<keyword evidence="5" id="KW-0349">Heme</keyword>
<organism evidence="15 16">
    <name type="scientific">Mesorhizobium denitrificans</name>
    <dbReference type="NCBI Taxonomy" id="2294114"/>
    <lineage>
        <taxon>Bacteria</taxon>
        <taxon>Pseudomonadati</taxon>
        <taxon>Pseudomonadota</taxon>
        <taxon>Alphaproteobacteria</taxon>
        <taxon>Hyphomicrobiales</taxon>
        <taxon>Phyllobacteriaceae</taxon>
        <taxon>Mesorhizobium</taxon>
    </lineage>
</organism>
<comment type="similarity">
    <text evidence="12">Belongs to the cytochrome b561 family.</text>
</comment>
<proteinExistence type="inferred from homology"/>
<evidence type="ECO:0000256" key="7">
    <source>
        <dbReference type="ARBA" id="ARBA00022723"/>
    </source>
</evidence>
<dbReference type="GO" id="GO:0046872">
    <property type="term" value="F:metal ion binding"/>
    <property type="evidence" value="ECO:0007669"/>
    <property type="project" value="UniProtKB-KW"/>
</dbReference>
<evidence type="ECO:0000256" key="10">
    <source>
        <dbReference type="ARBA" id="ARBA00023004"/>
    </source>
</evidence>